<dbReference type="PANTHER" id="PTHR42781:SF4">
    <property type="entry name" value="SPERMIDINE_PUTRESCINE IMPORT ATP-BINDING PROTEIN POTA"/>
    <property type="match status" value="1"/>
</dbReference>
<sequence>MSGLHVTVDDDARDVRVEVAVAPGRTLAVVGPNGAGKSTLLSVVAGLYVPTSGRVVLTGGVGAPDRVLTDTDAGTLVPPARRGVVLLGQRPELFEHLSVRANVAFGPRSAGLRRADAREVATRWLDAVGAQGLTRRRARALSGGQAQRVAIARAFAAEPQVVLLDEPLAAVDAPSVPHLREVLRRALMDVTALVVTHDVADALALADDVVVVDRGRVVEHGPAAEVLDAPRSAFLRQLPGATGRAGILGSVSTPGPTAPSTSTRPRTPASARPRVRSTRDAPWRSTRGGSPRPSAPRSQPSPARRAPSSSRSRTPWPTRVPGRSPPPPSRPSRHPASTTPRWTGTRSARRTSRARRRRSPPRSLWRSRSPPATWGTASCPGPRPRS</sequence>
<evidence type="ECO:0000313" key="7">
    <source>
        <dbReference type="Proteomes" id="UP001157091"/>
    </source>
</evidence>
<organism evidence="6 7">
    <name type="scientific">Luteimicrobium album</name>
    <dbReference type="NCBI Taxonomy" id="1054550"/>
    <lineage>
        <taxon>Bacteria</taxon>
        <taxon>Bacillati</taxon>
        <taxon>Actinomycetota</taxon>
        <taxon>Actinomycetes</taxon>
        <taxon>Micrococcales</taxon>
        <taxon>Luteimicrobium</taxon>
    </lineage>
</organism>
<protein>
    <recommendedName>
        <fullName evidence="5">ABC transporter domain-containing protein</fullName>
    </recommendedName>
</protein>
<dbReference type="InterPro" id="IPR017871">
    <property type="entry name" value="ABC_transporter-like_CS"/>
</dbReference>
<keyword evidence="3" id="KW-0067">ATP-binding</keyword>
<dbReference type="InterPro" id="IPR003439">
    <property type="entry name" value="ABC_transporter-like_ATP-bd"/>
</dbReference>
<keyword evidence="2" id="KW-0547">Nucleotide-binding</keyword>
<evidence type="ECO:0000313" key="6">
    <source>
        <dbReference type="EMBL" id="GMA25279.1"/>
    </source>
</evidence>
<feature type="compositionally biased region" description="Basic residues" evidence="4">
    <location>
        <begin position="347"/>
        <end position="360"/>
    </location>
</feature>
<evidence type="ECO:0000256" key="1">
    <source>
        <dbReference type="ARBA" id="ARBA00022448"/>
    </source>
</evidence>
<evidence type="ECO:0000256" key="2">
    <source>
        <dbReference type="ARBA" id="ARBA00022741"/>
    </source>
</evidence>
<comment type="caution">
    <text evidence="6">The sequence shown here is derived from an EMBL/GenBank/DDBJ whole genome shotgun (WGS) entry which is preliminary data.</text>
</comment>
<dbReference type="PROSITE" id="PS50893">
    <property type="entry name" value="ABC_TRANSPORTER_2"/>
    <property type="match status" value="1"/>
</dbReference>
<feature type="compositionally biased region" description="Low complexity" evidence="4">
    <location>
        <begin position="361"/>
        <end position="372"/>
    </location>
</feature>
<dbReference type="PROSITE" id="PS00211">
    <property type="entry name" value="ABC_TRANSPORTER_1"/>
    <property type="match status" value="1"/>
</dbReference>
<feature type="compositionally biased region" description="Low complexity" evidence="4">
    <location>
        <begin position="283"/>
        <end position="322"/>
    </location>
</feature>
<reference evidence="7" key="1">
    <citation type="journal article" date="2019" name="Int. J. Syst. Evol. Microbiol.">
        <title>The Global Catalogue of Microorganisms (GCM) 10K type strain sequencing project: providing services to taxonomists for standard genome sequencing and annotation.</title>
        <authorList>
            <consortium name="The Broad Institute Genomics Platform"/>
            <consortium name="The Broad Institute Genome Sequencing Center for Infectious Disease"/>
            <person name="Wu L."/>
            <person name="Ma J."/>
        </authorList>
    </citation>
    <scope>NUCLEOTIDE SEQUENCE [LARGE SCALE GENOMIC DNA]</scope>
    <source>
        <strain evidence="7">NBRC 106348</strain>
    </source>
</reference>
<dbReference type="InterPro" id="IPR003593">
    <property type="entry name" value="AAA+_ATPase"/>
</dbReference>
<feature type="domain" description="ABC transporter" evidence="5">
    <location>
        <begin position="6"/>
        <end position="239"/>
    </location>
</feature>
<dbReference type="PANTHER" id="PTHR42781">
    <property type="entry name" value="SPERMIDINE/PUTRESCINE IMPORT ATP-BINDING PROTEIN POTA"/>
    <property type="match status" value="1"/>
</dbReference>
<proteinExistence type="predicted"/>
<feature type="compositionally biased region" description="Low complexity" evidence="4">
    <location>
        <begin position="249"/>
        <end position="272"/>
    </location>
</feature>
<feature type="region of interest" description="Disordered" evidence="4">
    <location>
        <begin position="243"/>
        <end position="386"/>
    </location>
</feature>
<dbReference type="Gene3D" id="3.40.50.300">
    <property type="entry name" value="P-loop containing nucleotide triphosphate hydrolases"/>
    <property type="match status" value="1"/>
</dbReference>
<evidence type="ECO:0000259" key="5">
    <source>
        <dbReference type="PROSITE" id="PS50893"/>
    </source>
</evidence>
<dbReference type="SMART" id="SM00382">
    <property type="entry name" value="AAA"/>
    <property type="match status" value="1"/>
</dbReference>
<name>A0ABQ6I680_9MICO</name>
<keyword evidence="7" id="KW-1185">Reference proteome</keyword>
<dbReference type="EMBL" id="BSUK01000001">
    <property type="protein sequence ID" value="GMA25279.1"/>
    <property type="molecule type" value="Genomic_DNA"/>
</dbReference>
<dbReference type="Proteomes" id="UP001157091">
    <property type="component" value="Unassembled WGS sequence"/>
</dbReference>
<dbReference type="InterPro" id="IPR050093">
    <property type="entry name" value="ABC_SmlMolc_Importer"/>
</dbReference>
<keyword evidence="1" id="KW-0813">Transport</keyword>
<dbReference type="InterPro" id="IPR027417">
    <property type="entry name" value="P-loop_NTPase"/>
</dbReference>
<accession>A0ABQ6I680</accession>
<evidence type="ECO:0000256" key="3">
    <source>
        <dbReference type="ARBA" id="ARBA00022840"/>
    </source>
</evidence>
<evidence type="ECO:0000256" key="4">
    <source>
        <dbReference type="SAM" id="MobiDB-lite"/>
    </source>
</evidence>
<dbReference type="SUPFAM" id="SSF52540">
    <property type="entry name" value="P-loop containing nucleoside triphosphate hydrolases"/>
    <property type="match status" value="1"/>
</dbReference>
<gene>
    <name evidence="6" type="ORF">GCM10025864_30380</name>
</gene>
<dbReference type="Pfam" id="PF00005">
    <property type="entry name" value="ABC_tran"/>
    <property type="match status" value="1"/>
</dbReference>